<evidence type="ECO:0000256" key="4">
    <source>
        <dbReference type="ARBA" id="ARBA00022729"/>
    </source>
</evidence>
<proteinExistence type="inferred from homology"/>
<comment type="subcellular location">
    <subcellularLocation>
        <location evidence="1 9">Cell membrane</location>
        <topology evidence="1 9">Lipid-anchor</topology>
        <topology evidence="1 9">GPI-anchor</topology>
    </subcellularLocation>
</comment>
<name>A0AA38R0N9_9PEZI</name>
<evidence type="ECO:0000259" key="11">
    <source>
        <dbReference type="SMART" id="SM00768"/>
    </source>
</evidence>
<dbReference type="SMART" id="SM00768">
    <property type="entry name" value="X8"/>
    <property type="match status" value="1"/>
</dbReference>
<dbReference type="GO" id="GO:0005886">
    <property type="term" value="C:plasma membrane"/>
    <property type="evidence" value="ECO:0007669"/>
    <property type="project" value="UniProtKB-SubCell"/>
</dbReference>
<evidence type="ECO:0000256" key="9">
    <source>
        <dbReference type="RuleBase" id="RU361209"/>
    </source>
</evidence>
<keyword evidence="8 9" id="KW-0449">Lipoprotein</keyword>
<dbReference type="InterPro" id="IPR017853">
    <property type="entry name" value="GH"/>
</dbReference>
<dbReference type="EC" id="2.4.1.-" evidence="9"/>
<dbReference type="AlphaFoldDB" id="A0AA38R0N9"/>
<comment type="caution">
    <text evidence="12">The sequence shown here is derived from an EMBL/GenBank/DDBJ whole genome shotgun (WGS) entry which is preliminary data.</text>
</comment>
<dbReference type="GO" id="GO:0071970">
    <property type="term" value="P:fungal-type cell wall (1-&gt;3)-beta-D-glucan biosynthetic process"/>
    <property type="evidence" value="ECO:0007669"/>
    <property type="project" value="TreeGrafter"/>
</dbReference>
<evidence type="ECO:0000256" key="3">
    <source>
        <dbReference type="ARBA" id="ARBA00022622"/>
    </source>
</evidence>
<evidence type="ECO:0000256" key="6">
    <source>
        <dbReference type="ARBA" id="ARBA00023157"/>
    </source>
</evidence>
<dbReference type="Pfam" id="PF07983">
    <property type="entry name" value="X8"/>
    <property type="match status" value="1"/>
</dbReference>
<dbReference type="GO" id="GO:0031505">
    <property type="term" value="P:fungal-type cell wall organization"/>
    <property type="evidence" value="ECO:0007669"/>
    <property type="project" value="TreeGrafter"/>
</dbReference>
<dbReference type="GO" id="GO:0042124">
    <property type="term" value="F:1,3-beta-glucanosyltransferase activity"/>
    <property type="evidence" value="ECO:0007669"/>
    <property type="project" value="TreeGrafter"/>
</dbReference>
<dbReference type="Gene3D" id="3.20.20.80">
    <property type="entry name" value="Glycosidases"/>
    <property type="match status" value="1"/>
</dbReference>
<evidence type="ECO:0000256" key="8">
    <source>
        <dbReference type="ARBA" id="ARBA00023288"/>
    </source>
</evidence>
<protein>
    <recommendedName>
        <fullName evidence="9">1,3-beta-glucanosyltransferase</fullName>
        <ecNumber evidence="9">2.4.1.-</ecNumber>
    </recommendedName>
</protein>
<keyword evidence="5 9" id="KW-0472">Membrane</keyword>
<organism evidence="12 13">
    <name type="scientific">Coniochaeta hoffmannii</name>
    <dbReference type="NCBI Taxonomy" id="91930"/>
    <lineage>
        <taxon>Eukaryota</taxon>
        <taxon>Fungi</taxon>
        <taxon>Dikarya</taxon>
        <taxon>Ascomycota</taxon>
        <taxon>Pezizomycotina</taxon>
        <taxon>Sordariomycetes</taxon>
        <taxon>Sordariomycetidae</taxon>
        <taxon>Coniochaetales</taxon>
        <taxon>Coniochaetaceae</taxon>
        <taxon>Coniochaeta</taxon>
    </lineage>
</organism>
<feature type="domain" description="X8" evidence="11">
    <location>
        <begin position="379"/>
        <end position="469"/>
    </location>
</feature>
<dbReference type="Proteomes" id="UP001174691">
    <property type="component" value="Unassembled WGS sequence"/>
</dbReference>
<evidence type="ECO:0000256" key="5">
    <source>
        <dbReference type="ARBA" id="ARBA00023136"/>
    </source>
</evidence>
<keyword evidence="3 9" id="KW-0336">GPI-anchor</keyword>
<accession>A0AA38R0N9</accession>
<keyword evidence="10" id="KW-1133">Transmembrane helix</keyword>
<comment type="similarity">
    <text evidence="2 9">Belongs to the glycosyl hydrolase 72 family.</text>
</comment>
<dbReference type="FunFam" id="3.20.20.80:FF:000038">
    <property type="entry name" value="1,3-beta-glucanosyltransferase"/>
    <property type="match status" value="1"/>
</dbReference>
<dbReference type="EMBL" id="JANBVN010000258">
    <property type="protein sequence ID" value="KAJ9130701.1"/>
    <property type="molecule type" value="Genomic_DNA"/>
</dbReference>
<dbReference type="InterPro" id="IPR004886">
    <property type="entry name" value="Glucanosyltransferase"/>
</dbReference>
<evidence type="ECO:0000256" key="1">
    <source>
        <dbReference type="ARBA" id="ARBA00004609"/>
    </source>
</evidence>
<dbReference type="SUPFAM" id="SSF51445">
    <property type="entry name" value="(Trans)glycosidases"/>
    <property type="match status" value="1"/>
</dbReference>
<dbReference type="Pfam" id="PF03198">
    <property type="entry name" value="Glyco_hydro_72"/>
    <property type="match status" value="1"/>
</dbReference>
<dbReference type="PANTHER" id="PTHR31468:SF2">
    <property type="entry name" value="1,3-BETA-GLUCANOSYLTRANSFERASE GAS1"/>
    <property type="match status" value="1"/>
</dbReference>
<keyword evidence="6" id="KW-1015">Disulfide bond</keyword>
<dbReference type="GO" id="GO:0098552">
    <property type="term" value="C:side of membrane"/>
    <property type="evidence" value="ECO:0007669"/>
    <property type="project" value="UniProtKB-KW"/>
</dbReference>
<dbReference type="PANTHER" id="PTHR31468">
    <property type="entry name" value="1,3-BETA-GLUCANOSYLTRANSFERASE GAS1"/>
    <property type="match status" value="1"/>
</dbReference>
<keyword evidence="10" id="KW-0812">Transmembrane</keyword>
<reference evidence="12" key="1">
    <citation type="submission" date="2022-07" db="EMBL/GenBank/DDBJ databases">
        <title>Fungi with potential for degradation of polypropylene.</title>
        <authorList>
            <person name="Gostincar C."/>
        </authorList>
    </citation>
    <scope>NUCLEOTIDE SEQUENCE</scope>
    <source>
        <strain evidence="12">EXF-13287</strain>
    </source>
</reference>
<dbReference type="Gene3D" id="1.20.58.1040">
    <property type="match status" value="1"/>
</dbReference>
<dbReference type="InterPro" id="IPR012946">
    <property type="entry name" value="X8"/>
</dbReference>
<evidence type="ECO:0000313" key="13">
    <source>
        <dbReference type="Proteomes" id="UP001174691"/>
    </source>
</evidence>
<keyword evidence="9" id="KW-0808">Transferase</keyword>
<gene>
    <name evidence="12" type="ORF">NKR19_g9795</name>
</gene>
<keyword evidence="4 9" id="KW-0732">Signal</keyword>
<sequence>MGFTKAALASSLLLLGQAAAIDPIVMKGSKFFYQNGTQFFIKGVAYQQDTAAAGGETNSTTFIDPLSDVTKCQRDVPLLAGLHTNTIRTYAIDPTADHSGCMKLLADAGIYVISDLGEPKLSINRDNPLWNVDLFTRYKAVIDEMGKYDNVIGFFAGNEVTNNRTNTGASAYVKAAVRDSKAYIKAKGGRWMGVGYAANDDADIREDIAHYFNCGDQDQAIDFWGYNIYEWCGQSTFETSGYSTQVEFFKNYSVPVFFAEYGCNTQGGAEGRIWEETTALYSDDMTPVMNGGIVYMYFQEANDYGLVSINGNKAVTMKNYNALKTVIASVDPSSTASSAYSPTNSPASCPDLTQNWQASGDNLPPTPDSALCDCMFNSLACQPKANLDPDNYGDIFGFICGAKPQACQGISGNTSTGVYGAYTGCNDKQKLGYVLDQYYKSLNNAADACDFKGQAVINKAPSASGSCSAALSSASAANSVAATATQASGSSTATNSNVAAPVSMKALFSIGDVAVGLYVLVAMGVGATMVIL</sequence>
<keyword evidence="13" id="KW-1185">Reference proteome</keyword>
<feature type="transmembrane region" description="Helical" evidence="10">
    <location>
        <begin position="506"/>
        <end position="531"/>
    </location>
</feature>
<keyword evidence="7" id="KW-0325">Glycoprotein</keyword>
<evidence type="ECO:0000256" key="10">
    <source>
        <dbReference type="SAM" id="Phobius"/>
    </source>
</evidence>
<comment type="function">
    <text evidence="9">Splits internally a 1,3-beta-glucan molecule and transfers the newly generated reducing end (the donor) to the non-reducing end of another 1,3-beta-glucan molecule (the acceptor) forming a 1,3-beta linkage, resulting in the elongation of 1,3-beta-glucan chains in the cell wall.</text>
</comment>
<feature type="chain" id="PRO_5041481424" description="1,3-beta-glucanosyltransferase" evidence="9">
    <location>
        <begin position="21"/>
        <end position="532"/>
    </location>
</feature>
<feature type="signal peptide" evidence="9">
    <location>
        <begin position="1"/>
        <end position="20"/>
    </location>
</feature>
<evidence type="ECO:0000256" key="2">
    <source>
        <dbReference type="ARBA" id="ARBA00007528"/>
    </source>
</evidence>
<evidence type="ECO:0000256" key="7">
    <source>
        <dbReference type="ARBA" id="ARBA00023180"/>
    </source>
</evidence>
<evidence type="ECO:0000313" key="12">
    <source>
        <dbReference type="EMBL" id="KAJ9130701.1"/>
    </source>
</evidence>